<keyword evidence="5" id="KW-1185">Reference proteome</keyword>
<dbReference type="InterPro" id="IPR050964">
    <property type="entry name" value="Striated_Muscle_Regulatory"/>
</dbReference>
<feature type="domain" description="Fibronectin type-III" evidence="3">
    <location>
        <begin position="112"/>
        <end position="206"/>
    </location>
</feature>
<dbReference type="PANTHER" id="PTHR13817:SF73">
    <property type="entry name" value="FIBRONECTIN TYPE-III DOMAIN-CONTAINING PROTEIN"/>
    <property type="match status" value="1"/>
</dbReference>
<dbReference type="AlphaFoldDB" id="A0A1S2VKR2"/>
<evidence type="ECO:0000313" key="4">
    <source>
        <dbReference type="EMBL" id="OIN59329.1"/>
    </source>
</evidence>
<dbReference type="EMBL" id="MORL01000004">
    <property type="protein sequence ID" value="OIN59329.1"/>
    <property type="molecule type" value="Genomic_DNA"/>
</dbReference>
<organism evidence="4 5">
    <name type="scientific">Arsenicibacter rosenii</name>
    <dbReference type="NCBI Taxonomy" id="1750698"/>
    <lineage>
        <taxon>Bacteria</taxon>
        <taxon>Pseudomonadati</taxon>
        <taxon>Bacteroidota</taxon>
        <taxon>Cytophagia</taxon>
        <taxon>Cytophagales</taxon>
        <taxon>Spirosomataceae</taxon>
        <taxon>Arsenicibacter</taxon>
    </lineage>
</organism>
<dbReference type="RefSeq" id="WP_071503012.1">
    <property type="nucleotide sequence ID" value="NZ_MORL01000004.1"/>
</dbReference>
<evidence type="ECO:0000256" key="2">
    <source>
        <dbReference type="SAM" id="SignalP"/>
    </source>
</evidence>
<dbReference type="SUPFAM" id="SSF49265">
    <property type="entry name" value="Fibronectin type III"/>
    <property type="match status" value="5"/>
</dbReference>
<feature type="domain" description="Fibronectin type-III" evidence="3">
    <location>
        <begin position="299"/>
        <end position="389"/>
    </location>
</feature>
<evidence type="ECO:0000259" key="3">
    <source>
        <dbReference type="PROSITE" id="PS50853"/>
    </source>
</evidence>
<sequence length="952" mass="101223">MKNSQCVFAVWLLVLFSGRLLAQFTAPTNLAGTAPAYNRVVLTWRDNSTGETKFEIERNNFTTFAKIGEVGANVTTYTDNSVGGGTYRVRAVFATGASAYSNEFTISTPPEPPGAPTGLALTLQGSSIRLVWNNGSGGTATDYQIERSNNAGNGFVLIQTVAYSRTPAYTDNGIASGTQYCYRVRARNTGGTSGYSNVPCLTTPLAPTNVVNLQAQALSGTSIKLTWNRYGKESGIAIERRQGQNGNWARIATTLADGGEYTDNSGLSPGTEYCYRIYEDGHDYSSVACATTPQVAPTAPARLVATVISSTQIDLQWADLANNETGFEVERASVPGGPFTKIADLGINTQTYSDRNLTPNTQYCYRVQAKNSSGGSGFSNTVCATTPAPPVPPPAAPANLVATAVSSSQINLNWTDNATNETGFELERSTDGTNFTKIADLRPDITTYQNTGLNPATRYYYRVRAINQGGQSAYSNVADATTADVVPNAPARLTAQATSFSAIVLNWADLSNNETGFQIERALSSTGTFTKIADVGANATTYTDAGLNGSTPYCYRIRAMNAVGAGAYSDVVCATTPAAPVPPPSAPTALVATAVSSATINLSWTDNAANETGYEIERSADGTNFTKIADVPANTTTYQSVGLNPATRYYYRVRAVNQGGGSAYSNVADATTADVPPAAPARLVATAVSSTQINLQWADLSGNETGFQVERSADGTNFTKIADVGANVTTYQNTGLTFLTKYYYRVRAVNAIGQSAYSNVADATTLPPPVPVAPQNLTAVATDFDRIRLNWSASTDIVSGYVLERALSPAGTFTVVAEVAFGTNSYLDTGLQEQTVYYYRLRAKNVAGASPYSNLASAKTEEMVVAVRKEPVAPMWQVTQLGDEALIQFAPEVTGLVPITIYDLQGRPRQTQTVRVMPGRQVSVSTISLNGALFIMTADTNKGLLRHKLMKP</sequence>
<feature type="chain" id="PRO_5010240743" description="Fibronectin type-III domain-containing protein" evidence="2">
    <location>
        <begin position="23"/>
        <end position="952"/>
    </location>
</feature>
<keyword evidence="2" id="KW-0732">Signal</keyword>
<dbReference type="Proteomes" id="UP000181790">
    <property type="component" value="Unassembled WGS sequence"/>
</dbReference>
<keyword evidence="1" id="KW-0677">Repeat</keyword>
<dbReference type="PANTHER" id="PTHR13817">
    <property type="entry name" value="TITIN"/>
    <property type="match status" value="1"/>
</dbReference>
<dbReference type="PROSITE" id="PS50853">
    <property type="entry name" value="FN3"/>
    <property type="match status" value="7"/>
</dbReference>
<feature type="signal peptide" evidence="2">
    <location>
        <begin position="1"/>
        <end position="22"/>
    </location>
</feature>
<evidence type="ECO:0000313" key="5">
    <source>
        <dbReference type="Proteomes" id="UP000181790"/>
    </source>
</evidence>
<feature type="domain" description="Fibronectin type-III" evidence="3">
    <location>
        <begin position="773"/>
        <end position="863"/>
    </location>
</feature>
<reference evidence="4 5" key="1">
    <citation type="submission" date="2016-10" db="EMBL/GenBank/DDBJ databases">
        <title>Arsenicibacter rosenii gen. nov., sp. nov., an efficient arsenic-methylating bacterium isolated from an arsenic-contaminated paddy soil.</title>
        <authorList>
            <person name="Huang K."/>
        </authorList>
    </citation>
    <scope>NUCLEOTIDE SEQUENCE [LARGE SCALE GENOMIC DNA]</scope>
    <source>
        <strain evidence="4 5">SM-1</strain>
    </source>
</reference>
<name>A0A1S2VKR2_9BACT</name>
<dbReference type="CDD" id="cd00063">
    <property type="entry name" value="FN3"/>
    <property type="match status" value="9"/>
</dbReference>
<proteinExistence type="predicted"/>
<dbReference type="InterPro" id="IPR036116">
    <property type="entry name" value="FN3_sf"/>
</dbReference>
<dbReference type="OrthoDB" id="9803616at2"/>
<dbReference type="InterPro" id="IPR013783">
    <property type="entry name" value="Ig-like_fold"/>
</dbReference>
<protein>
    <recommendedName>
        <fullName evidence="3">Fibronectin type-III domain-containing protein</fullName>
    </recommendedName>
</protein>
<feature type="domain" description="Fibronectin type-III" evidence="3">
    <location>
        <begin position="489"/>
        <end position="579"/>
    </location>
</feature>
<feature type="domain" description="Fibronectin type-III" evidence="3">
    <location>
        <begin position="679"/>
        <end position="768"/>
    </location>
</feature>
<feature type="domain" description="Fibronectin type-III" evidence="3">
    <location>
        <begin position="586"/>
        <end position="675"/>
    </location>
</feature>
<gene>
    <name evidence="4" type="ORF">BLX24_10125</name>
</gene>
<dbReference type="Gene3D" id="2.60.40.10">
    <property type="entry name" value="Immunoglobulins"/>
    <property type="match status" value="9"/>
</dbReference>
<evidence type="ECO:0000256" key="1">
    <source>
        <dbReference type="ARBA" id="ARBA00022737"/>
    </source>
</evidence>
<accession>A0A1S2VKR2</accession>
<dbReference type="Pfam" id="PF00041">
    <property type="entry name" value="fn3"/>
    <property type="match status" value="6"/>
</dbReference>
<dbReference type="SMART" id="SM00060">
    <property type="entry name" value="FN3"/>
    <property type="match status" value="9"/>
</dbReference>
<dbReference type="InterPro" id="IPR003961">
    <property type="entry name" value="FN3_dom"/>
</dbReference>
<comment type="caution">
    <text evidence="4">The sequence shown here is derived from an EMBL/GenBank/DDBJ whole genome shotgun (WGS) entry which is preliminary data.</text>
</comment>
<feature type="domain" description="Fibronectin type-III" evidence="3">
    <location>
        <begin position="396"/>
        <end position="485"/>
    </location>
</feature>